<comment type="caution">
    <text evidence="3">The sequence shown here is derived from an EMBL/GenBank/DDBJ whole genome shotgun (WGS) entry which is preliminary data.</text>
</comment>
<feature type="non-terminal residue" evidence="3">
    <location>
        <position position="77"/>
    </location>
</feature>
<evidence type="ECO:0000256" key="2">
    <source>
        <dbReference type="SAM" id="MobiDB-lite"/>
    </source>
</evidence>
<organism evidence="3 4">
    <name type="scientific">Fusarium ambrosium</name>
    <dbReference type="NCBI Taxonomy" id="131363"/>
    <lineage>
        <taxon>Eukaryota</taxon>
        <taxon>Fungi</taxon>
        <taxon>Dikarya</taxon>
        <taxon>Ascomycota</taxon>
        <taxon>Pezizomycotina</taxon>
        <taxon>Sordariomycetes</taxon>
        <taxon>Hypocreomycetidae</taxon>
        <taxon>Hypocreales</taxon>
        <taxon>Nectriaceae</taxon>
        <taxon>Fusarium</taxon>
        <taxon>Fusarium solani species complex</taxon>
    </lineage>
</organism>
<protein>
    <recommendedName>
        <fullName evidence="5">BZIP domain-containing protein</fullName>
    </recommendedName>
</protein>
<accession>A0A428U7Y7</accession>
<dbReference type="EMBL" id="NIZV01000087">
    <property type="protein sequence ID" value="RSM10338.1"/>
    <property type="molecule type" value="Genomic_DNA"/>
</dbReference>
<proteinExistence type="predicted"/>
<evidence type="ECO:0000256" key="1">
    <source>
        <dbReference type="SAM" id="Coils"/>
    </source>
</evidence>
<feature type="coiled-coil region" evidence="1">
    <location>
        <begin position="40"/>
        <end position="74"/>
    </location>
</feature>
<keyword evidence="1" id="KW-0175">Coiled coil</keyword>
<dbReference type="AlphaFoldDB" id="A0A428U7Y7"/>
<gene>
    <name evidence="3" type="ORF">CDV31_007214</name>
</gene>
<keyword evidence="4" id="KW-1185">Reference proteome</keyword>
<evidence type="ECO:0000313" key="3">
    <source>
        <dbReference type="EMBL" id="RSM10338.1"/>
    </source>
</evidence>
<name>A0A428U7Y7_9HYPO</name>
<dbReference type="Proteomes" id="UP000288429">
    <property type="component" value="Unassembled WGS sequence"/>
</dbReference>
<evidence type="ECO:0000313" key="4">
    <source>
        <dbReference type="Proteomes" id="UP000288429"/>
    </source>
</evidence>
<feature type="compositionally biased region" description="Basic and acidic residues" evidence="2">
    <location>
        <begin position="1"/>
        <end position="10"/>
    </location>
</feature>
<feature type="region of interest" description="Disordered" evidence="2">
    <location>
        <begin position="1"/>
        <end position="34"/>
    </location>
</feature>
<evidence type="ECO:0008006" key="5">
    <source>
        <dbReference type="Google" id="ProtNLM"/>
    </source>
</evidence>
<sequence>MPVDSSKRELANASRRVANMTPSQIESKRSIDRENQRYCRAKRKTKLEQLQRQVEALTKELENTRRELQGSQTREKN</sequence>
<reference evidence="3 4" key="1">
    <citation type="submission" date="2017-06" db="EMBL/GenBank/DDBJ databases">
        <title>Cmopartive genomic analysis of Ambrosia Fusariam Clade fungi.</title>
        <authorList>
            <person name="Stajich J.E."/>
            <person name="Carrillo J."/>
            <person name="Kijimoto T."/>
            <person name="Eskalen A."/>
            <person name="O'Donnell K."/>
            <person name="Kasson M."/>
        </authorList>
    </citation>
    <scope>NUCLEOTIDE SEQUENCE [LARGE SCALE GENOMIC DNA]</scope>
    <source>
        <strain evidence="3 4">NRRL 20438</strain>
    </source>
</reference>